<proteinExistence type="inferred from homology"/>
<feature type="transmembrane region" description="Helical" evidence="10">
    <location>
        <begin position="139"/>
        <end position="156"/>
    </location>
</feature>
<evidence type="ECO:0000256" key="7">
    <source>
        <dbReference type="ARBA" id="ARBA00023098"/>
    </source>
</evidence>
<organism evidence="11 12">
    <name type="scientific">Geodia barretti</name>
    <name type="common">Barrett's horny sponge</name>
    <dbReference type="NCBI Taxonomy" id="519541"/>
    <lineage>
        <taxon>Eukaryota</taxon>
        <taxon>Metazoa</taxon>
        <taxon>Porifera</taxon>
        <taxon>Demospongiae</taxon>
        <taxon>Heteroscleromorpha</taxon>
        <taxon>Tetractinellida</taxon>
        <taxon>Astrophorina</taxon>
        <taxon>Geodiidae</taxon>
        <taxon>Geodia</taxon>
    </lineage>
</organism>
<evidence type="ECO:0000256" key="6">
    <source>
        <dbReference type="ARBA" id="ARBA00022989"/>
    </source>
</evidence>
<feature type="transmembrane region" description="Helical" evidence="10">
    <location>
        <begin position="22"/>
        <end position="43"/>
    </location>
</feature>
<feature type="transmembrane region" description="Helical" evidence="10">
    <location>
        <begin position="64"/>
        <end position="89"/>
    </location>
</feature>
<dbReference type="EMBL" id="CASHTH010003728">
    <property type="protein sequence ID" value="CAI8048426.1"/>
    <property type="molecule type" value="Genomic_DNA"/>
</dbReference>
<keyword evidence="12" id="KW-1185">Reference proteome</keyword>
<gene>
    <name evidence="11" type="ORF">GBAR_LOCUS26717</name>
</gene>
<dbReference type="InterPro" id="IPR030457">
    <property type="entry name" value="ELO_CS"/>
</dbReference>
<evidence type="ECO:0000313" key="11">
    <source>
        <dbReference type="EMBL" id="CAI8048426.1"/>
    </source>
</evidence>
<dbReference type="GO" id="GO:0030148">
    <property type="term" value="P:sphingolipid biosynthetic process"/>
    <property type="evidence" value="ECO:0007669"/>
    <property type="project" value="TreeGrafter"/>
</dbReference>
<feature type="transmembrane region" description="Helical" evidence="10">
    <location>
        <begin position="162"/>
        <end position="181"/>
    </location>
</feature>
<dbReference type="GO" id="GO:0034625">
    <property type="term" value="P:fatty acid elongation, monounsaturated fatty acid"/>
    <property type="evidence" value="ECO:0007669"/>
    <property type="project" value="TreeGrafter"/>
</dbReference>
<keyword evidence="7 10" id="KW-0443">Lipid metabolism</keyword>
<feature type="transmembrane region" description="Helical" evidence="10">
    <location>
        <begin position="234"/>
        <end position="254"/>
    </location>
</feature>
<dbReference type="PROSITE" id="PS01188">
    <property type="entry name" value="ELO"/>
    <property type="match status" value="1"/>
</dbReference>
<evidence type="ECO:0000256" key="2">
    <source>
        <dbReference type="ARBA" id="ARBA00022516"/>
    </source>
</evidence>
<accession>A0AA35TK72</accession>
<evidence type="ECO:0000256" key="8">
    <source>
        <dbReference type="ARBA" id="ARBA00023136"/>
    </source>
</evidence>
<evidence type="ECO:0000256" key="5">
    <source>
        <dbReference type="ARBA" id="ARBA00022832"/>
    </source>
</evidence>
<evidence type="ECO:0000313" key="12">
    <source>
        <dbReference type="Proteomes" id="UP001174909"/>
    </source>
</evidence>
<dbReference type="GO" id="GO:0019367">
    <property type="term" value="P:fatty acid elongation, saturated fatty acid"/>
    <property type="evidence" value="ECO:0007669"/>
    <property type="project" value="TreeGrafter"/>
</dbReference>
<evidence type="ECO:0000256" key="10">
    <source>
        <dbReference type="RuleBase" id="RU361115"/>
    </source>
</evidence>
<dbReference type="PANTHER" id="PTHR11157">
    <property type="entry name" value="FATTY ACID ACYL TRANSFERASE-RELATED"/>
    <property type="match status" value="1"/>
</dbReference>
<keyword evidence="5 10" id="KW-0276">Fatty acid metabolism</keyword>
<dbReference type="Proteomes" id="UP001174909">
    <property type="component" value="Unassembled WGS sequence"/>
</dbReference>
<comment type="catalytic activity">
    <reaction evidence="10">
        <text>a very-long-chain acyl-CoA + malonyl-CoA + H(+) = a very-long-chain 3-oxoacyl-CoA + CO2 + CoA</text>
        <dbReference type="Rhea" id="RHEA:32727"/>
        <dbReference type="ChEBI" id="CHEBI:15378"/>
        <dbReference type="ChEBI" id="CHEBI:16526"/>
        <dbReference type="ChEBI" id="CHEBI:57287"/>
        <dbReference type="ChEBI" id="CHEBI:57384"/>
        <dbReference type="ChEBI" id="CHEBI:90725"/>
        <dbReference type="ChEBI" id="CHEBI:90736"/>
        <dbReference type="EC" id="2.3.1.199"/>
    </reaction>
</comment>
<dbReference type="AlphaFoldDB" id="A0AA35TK72"/>
<keyword evidence="2 10" id="KW-0444">Lipid biosynthesis</keyword>
<keyword evidence="8 10" id="KW-0472">Membrane</keyword>
<sequence length="266" mass="30715">MSAVLPLPVLRYIEGHSDPRRIIAYNTKTWSVCLYVTAIYLLLVFQGRRWMKHRKPFKLRRPLFLWNVGLAVFSIFGTAAVLPSVLHSFYYYGVDYTVCFSDGPTIPRFAIWCYIFGLSKILELGDTAFIVLRKGPLPFLHWYHHVTVLIYTIYGINDPNALGAIFSGMNYFVHSLMYSYYALRANGIGVPRWAAQAITLLQLSQMFVGVFVTLRAFYNDRSGHMPGCTVKDDVFFMATVMYFSYAVLFIHFFYKKYCGSRNTKSH</sequence>
<keyword evidence="3 10" id="KW-0808">Transferase</keyword>
<dbReference type="Pfam" id="PF01151">
    <property type="entry name" value="ELO"/>
    <property type="match status" value="1"/>
</dbReference>
<comment type="caution">
    <text evidence="11">The sequence shown here is derived from an EMBL/GenBank/DDBJ whole genome shotgun (WGS) entry which is preliminary data.</text>
</comment>
<evidence type="ECO:0000256" key="1">
    <source>
        <dbReference type="ARBA" id="ARBA00004141"/>
    </source>
</evidence>
<feature type="transmembrane region" description="Helical" evidence="10">
    <location>
        <begin position="193"/>
        <end position="214"/>
    </location>
</feature>
<feature type="transmembrane region" description="Helical" evidence="10">
    <location>
        <begin position="109"/>
        <end position="132"/>
    </location>
</feature>
<keyword evidence="6 10" id="KW-1133">Transmembrane helix</keyword>
<evidence type="ECO:0000256" key="9">
    <source>
        <dbReference type="ARBA" id="ARBA00023160"/>
    </source>
</evidence>
<comment type="subcellular location">
    <subcellularLocation>
        <location evidence="1">Membrane</location>
        <topology evidence="1">Multi-pass membrane protein</topology>
    </subcellularLocation>
</comment>
<dbReference type="GO" id="GO:0034626">
    <property type="term" value="P:fatty acid elongation, polyunsaturated fatty acid"/>
    <property type="evidence" value="ECO:0007669"/>
    <property type="project" value="TreeGrafter"/>
</dbReference>
<keyword evidence="9 10" id="KW-0275">Fatty acid biosynthesis</keyword>
<reference evidence="11" key="1">
    <citation type="submission" date="2023-03" db="EMBL/GenBank/DDBJ databases">
        <authorList>
            <person name="Steffen K."/>
            <person name="Cardenas P."/>
        </authorList>
    </citation>
    <scope>NUCLEOTIDE SEQUENCE</scope>
</reference>
<dbReference type="GO" id="GO:0005789">
    <property type="term" value="C:endoplasmic reticulum membrane"/>
    <property type="evidence" value="ECO:0007669"/>
    <property type="project" value="TreeGrafter"/>
</dbReference>
<keyword evidence="4 10" id="KW-0812">Transmembrane</keyword>
<evidence type="ECO:0000256" key="4">
    <source>
        <dbReference type="ARBA" id="ARBA00022692"/>
    </source>
</evidence>
<dbReference type="GO" id="GO:0042761">
    <property type="term" value="P:very long-chain fatty acid biosynthetic process"/>
    <property type="evidence" value="ECO:0007669"/>
    <property type="project" value="TreeGrafter"/>
</dbReference>
<name>A0AA35TK72_GEOBA</name>
<dbReference type="EC" id="2.3.1.199" evidence="10"/>
<evidence type="ECO:0000256" key="3">
    <source>
        <dbReference type="ARBA" id="ARBA00022679"/>
    </source>
</evidence>
<dbReference type="InterPro" id="IPR002076">
    <property type="entry name" value="ELO_fam"/>
</dbReference>
<dbReference type="PANTHER" id="PTHR11157:SF17">
    <property type="entry name" value="ELONGATION OF VERY LONG CHAIN FATTY ACIDS PROTEIN 6"/>
    <property type="match status" value="1"/>
</dbReference>
<comment type="similarity">
    <text evidence="10">Belongs to the ELO family.</text>
</comment>
<protein>
    <recommendedName>
        <fullName evidence="10">Elongation of very long chain fatty acids protein</fullName>
        <ecNumber evidence="10">2.3.1.199</ecNumber>
    </recommendedName>
    <alternativeName>
        <fullName evidence="10">Very-long-chain 3-oxoacyl-CoA synthase</fullName>
    </alternativeName>
</protein>
<dbReference type="GO" id="GO:0009922">
    <property type="term" value="F:fatty acid elongase activity"/>
    <property type="evidence" value="ECO:0007669"/>
    <property type="project" value="UniProtKB-EC"/>
</dbReference>